<reference evidence="1" key="1">
    <citation type="journal article" date="2023" name="Front. Microbiol.">
        <title>Genomic-based phylogenetic and metabolic analyses of the genus Natronomonas, and description of Natronomonas aquatica sp. nov.</title>
        <authorList>
            <person name="Garcia-Roldan A."/>
            <person name="Duran-Viseras A."/>
            <person name="de la Haba R.R."/>
            <person name="Corral P."/>
            <person name="Sanchez-Porro C."/>
            <person name="Ventosa A."/>
        </authorList>
    </citation>
    <scope>NUCLEOTIDE SEQUENCE</scope>
    <source>
        <strain evidence="1">F2-12</strain>
    </source>
</reference>
<protein>
    <submittedName>
        <fullName evidence="1">Uncharacterized protein</fullName>
    </submittedName>
</protein>
<dbReference type="EMBL" id="JAHLKM010000031">
    <property type="protein sequence ID" value="MCQ4334664.1"/>
    <property type="molecule type" value="Genomic_DNA"/>
</dbReference>
<accession>A0A9R1D5T2</accession>
<evidence type="ECO:0000313" key="2">
    <source>
        <dbReference type="Proteomes" id="UP001139494"/>
    </source>
</evidence>
<evidence type="ECO:0000313" key="1">
    <source>
        <dbReference type="EMBL" id="MCQ4334664.1"/>
    </source>
</evidence>
<proteinExistence type="predicted"/>
<name>A0A9R1D5T2_9EURY</name>
<keyword evidence="2" id="KW-1185">Reference proteome</keyword>
<gene>
    <name evidence="1" type="ORF">KM295_14495</name>
</gene>
<dbReference type="AlphaFoldDB" id="A0A9R1D5T2"/>
<dbReference type="Proteomes" id="UP001139494">
    <property type="component" value="Unassembled WGS sequence"/>
</dbReference>
<dbReference type="RefSeq" id="WP_256030736.1">
    <property type="nucleotide sequence ID" value="NZ_JAHLKM010000031.1"/>
</dbReference>
<comment type="caution">
    <text evidence="1">The sequence shown here is derived from an EMBL/GenBank/DDBJ whole genome shotgun (WGS) entry which is preliminary data.</text>
</comment>
<sequence length="117" mass="13191">MIETMSVTVREAEIPQGHGQQIEIVALGYESEWVPSFPRIPDYYEGIEPVLEPWLIDRLDLPEDPESAIETDDRVISVGENGFESPILDAELAAIVMFDADEKEWIVEINEALNSNC</sequence>
<organism evidence="1 2">
    <name type="scientific">Natronomonas aquatica</name>
    <dbReference type="NCBI Taxonomy" id="2841590"/>
    <lineage>
        <taxon>Archaea</taxon>
        <taxon>Methanobacteriati</taxon>
        <taxon>Methanobacteriota</taxon>
        <taxon>Stenosarchaea group</taxon>
        <taxon>Halobacteria</taxon>
        <taxon>Halobacteriales</taxon>
        <taxon>Natronomonadaceae</taxon>
        <taxon>Natronomonas</taxon>
    </lineage>
</organism>